<dbReference type="RefSeq" id="WP_159900301.1">
    <property type="nucleotide sequence ID" value="NZ_BAABFX010000026.1"/>
</dbReference>
<reference evidence="3" key="1">
    <citation type="journal article" date="2019" name="Int. J. Syst. Evol. Microbiol.">
        <title>The Global Catalogue of Microorganisms (GCM) 10K type strain sequencing project: providing services to taxonomists for standard genome sequencing and annotation.</title>
        <authorList>
            <consortium name="The Broad Institute Genomics Platform"/>
            <consortium name="The Broad Institute Genome Sequencing Center for Infectious Disease"/>
            <person name="Wu L."/>
            <person name="Ma J."/>
        </authorList>
    </citation>
    <scope>NUCLEOTIDE SEQUENCE [LARGE SCALE GENOMIC DNA]</scope>
    <source>
        <strain evidence="3">JCM 17738</strain>
    </source>
</reference>
<keyword evidence="3" id="KW-1185">Reference proteome</keyword>
<evidence type="ECO:0000256" key="1">
    <source>
        <dbReference type="SAM" id="Phobius"/>
    </source>
</evidence>
<evidence type="ECO:0008006" key="4">
    <source>
        <dbReference type="Google" id="ProtNLM"/>
    </source>
</evidence>
<feature type="transmembrane region" description="Helical" evidence="1">
    <location>
        <begin position="304"/>
        <end position="324"/>
    </location>
</feature>
<feature type="transmembrane region" description="Helical" evidence="1">
    <location>
        <begin position="450"/>
        <end position="475"/>
    </location>
</feature>
<gene>
    <name evidence="2" type="ORF">GCM10023153_17950</name>
</gene>
<feature type="transmembrane region" description="Helical" evidence="1">
    <location>
        <begin position="405"/>
        <end position="429"/>
    </location>
</feature>
<feature type="transmembrane region" description="Helical" evidence="1">
    <location>
        <begin position="99"/>
        <end position="121"/>
    </location>
</feature>
<keyword evidence="1" id="KW-0812">Transmembrane</keyword>
<evidence type="ECO:0000313" key="3">
    <source>
        <dbReference type="Proteomes" id="UP001500390"/>
    </source>
</evidence>
<feature type="transmembrane region" description="Helical" evidence="1">
    <location>
        <begin position="21"/>
        <end position="49"/>
    </location>
</feature>
<dbReference type="EMBL" id="BAABFX010000026">
    <property type="protein sequence ID" value="GAA4395698.1"/>
    <property type="molecule type" value="Genomic_DNA"/>
</dbReference>
<feature type="transmembrane region" description="Helical" evidence="1">
    <location>
        <begin position="372"/>
        <end position="399"/>
    </location>
</feature>
<sequence length="522" mass="53688">MTWLIVRLRLSMWRTAMSRSTLQLTSSIVGGLAALAVVGTLGPGLVLLVAQPLRITALVVPLFTVATVMWAVLSLIATGVDSLLDPARFAVLPLRAAELARGLLAAALTGIPALMLSLLALAQVGSWASGAATAGAALVAAVLGVLTAVLLSRAVTSALAGVMTSRIGRILGAVVVALVTLVPLGLNLLLTTGTLGSDLRSFDATRSARIASWTPFGWAWGLPFDVATGRWGTALVHLVLALGFLALLWWVWVRQVRRTLTSPLTSSGGQRIGAGRFLPALLGTSPVATIAARRIRAWYRDSRLVSIALRTAVLPVFFVAQAIIMDTPGLAGAGVVSLAVFAGLTLMNDLAFDGPAWWLHVAVGVPGWQDRLGRVLATTVVFGPVVLLTYAVSLALGMVRSPLPWLTVTLVAFFASLGLAVLVGAYLPGTAPRTGGNPFAATSGGAAQGCLTAIVSFVGPVLLTAPVAVLAWATAGTTGRWVALVVGTVHGLGLLAVGVVVGGARLDARAPELLGQLESAQI</sequence>
<feature type="transmembrane region" description="Helical" evidence="1">
    <location>
        <begin position="481"/>
        <end position="504"/>
    </location>
</feature>
<feature type="transmembrane region" description="Helical" evidence="1">
    <location>
        <begin position="127"/>
        <end position="150"/>
    </location>
</feature>
<keyword evidence="1" id="KW-0472">Membrane</keyword>
<comment type="caution">
    <text evidence="2">The sequence shown here is derived from an EMBL/GenBank/DDBJ whole genome shotgun (WGS) entry which is preliminary data.</text>
</comment>
<protein>
    <recommendedName>
        <fullName evidence="4">ABC-2 type transport system permease protein</fullName>
    </recommendedName>
</protein>
<proteinExistence type="predicted"/>
<feature type="transmembrane region" description="Helical" evidence="1">
    <location>
        <begin position="55"/>
        <end position="78"/>
    </location>
</feature>
<accession>A0ABP8JTX3</accession>
<evidence type="ECO:0000313" key="2">
    <source>
        <dbReference type="EMBL" id="GAA4395698.1"/>
    </source>
</evidence>
<name>A0ABP8JTX3_9MICO</name>
<keyword evidence="1" id="KW-1133">Transmembrane helix</keyword>
<feature type="transmembrane region" description="Helical" evidence="1">
    <location>
        <begin position="330"/>
        <end position="351"/>
    </location>
</feature>
<feature type="transmembrane region" description="Helical" evidence="1">
    <location>
        <begin position="170"/>
        <end position="190"/>
    </location>
</feature>
<dbReference type="Proteomes" id="UP001500390">
    <property type="component" value="Unassembled WGS sequence"/>
</dbReference>
<feature type="transmembrane region" description="Helical" evidence="1">
    <location>
        <begin position="234"/>
        <end position="252"/>
    </location>
</feature>
<organism evidence="2 3">
    <name type="scientific">Ornithinibacter aureus</name>
    <dbReference type="NCBI Taxonomy" id="622664"/>
    <lineage>
        <taxon>Bacteria</taxon>
        <taxon>Bacillati</taxon>
        <taxon>Actinomycetota</taxon>
        <taxon>Actinomycetes</taxon>
        <taxon>Micrococcales</taxon>
        <taxon>Intrasporangiaceae</taxon>
        <taxon>Ornithinibacter</taxon>
    </lineage>
</organism>